<gene>
    <name evidence="4" type="ORF">ENQ20_08160</name>
</gene>
<dbReference type="Pfam" id="PF08239">
    <property type="entry name" value="SH3_3"/>
    <property type="match status" value="1"/>
</dbReference>
<sequence>MSTRTDVNTDVNAIEYAADSPAEMLMHNTRKPATIDGTMKPDRSKSSRGNVQPAGLSIGAILRERREAMGVTLAEVEVATRIRQKYLAALESDEWDLLPGEVVGRGFLRNYSTYLGLDPNEMIERRRAIADESLAAVLADTSAGSTLPPERPVDYRPKDVALHDEEDELEAPRRLNLAPVAIALAVVALVAALWWTATRFGDDIAAGLSGVQQQIAAWQETRVAQPAPGTNETATTPPALPTNLIAPQPVAENDAAQGGETINAGAQPQSSTPFTEQSGAVEATSASAAQPSQQDAAQPAPAQSTQEVSGVNLLTLLPTPTSTPNTPVPARVITAANLRQGPSTEFPIVGGAVEGQEILLVGRNADGSWYQLQNGAWIFAQLVENAPSDLPVVEAPAAP</sequence>
<feature type="region of interest" description="Disordered" evidence="1">
    <location>
        <begin position="223"/>
        <end position="245"/>
    </location>
</feature>
<feature type="transmembrane region" description="Helical" evidence="2">
    <location>
        <begin position="175"/>
        <end position="195"/>
    </location>
</feature>
<name>A0A7C1FSP6_9CHLR</name>
<dbReference type="AlphaFoldDB" id="A0A7C1FSP6"/>
<dbReference type="InterPro" id="IPR001387">
    <property type="entry name" value="Cro/C1-type_HTH"/>
</dbReference>
<dbReference type="Gene3D" id="1.10.260.40">
    <property type="entry name" value="lambda repressor-like DNA-binding domains"/>
    <property type="match status" value="1"/>
</dbReference>
<protein>
    <recommendedName>
        <fullName evidence="3">HTH cro/C1-type domain-containing protein</fullName>
    </recommendedName>
</protein>
<keyword evidence="2" id="KW-1133">Transmembrane helix</keyword>
<dbReference type="InterPro" id="IPR050400">
    <property type="entry name" value="Bact_Cytoskel_RodZ"/>
</dbReference>
<feature type="compositionally biased region" description="Polar residues" evidence="1">
    <location>
        <begin position="264"/>
        <end position="278"/>
    </location>
</feature>
<accession>A0A7C1FSP6</accession>
<dbReference type="Pfam" id="PF13413">
    <property type="entry name" value="HTH_25"/>
    <property type="match status" value="1"/>
</dbReference>
<dbReference type="PANTHER" id="PTHR34475:SF1">
    <property type="entry name" value="CYTOSKELETON PROTEIN RODZ"/>
    <property type="match status" value="1"/>
</dbReference>
<feature type="compositionally biased region" description="Low complexity" evidence="1">
    <location>
        <begin position="230"/>
        <end position="244"/>
    </location>
</feature>
<keyword evidence="2" id="KW-0472">Membrane</keyword>
<feature type="domain" description="HTH cro/C1-type" evidence="3">
    <location>
        <begin position="61"/>
        <end position="122"/>
    </location>
</feature>
<dbReference type="Gene3D" id="2.30.30.40">
    <property type="entry name" value="SH3 Domains"/>
    <property type="match status" value="1"/>
</dbReference>
<dbReference type="PANTHER" id="PTHR34475">
    <property type="match status" value="1"/>
</dbReference>
<dbReference type="CDD" id="cd00093">
    <property type="entry name" value="HTH_XRE"/>
    <property type="match status" value="1"/>
</dbReference>
<evidence type="ECO:0000259" key="3">
    <source>
        <dbReference type="SMART" id="SM00530"/>
    </source>
</evidence>
<dbReference type="GO" id="GO:0003677">
    <property type="term" value="F:DNA binding"/>
    <property type="evidence" value="ECO:0007669"/>
    <property type="project" value="InterPro"/>
</dbReference>
<feature type="region of interest" description="Disordered" evidence="1">
    <location>
        <begin position="260"/>
        <end position="307"/>
    </location>
</feature>
<organism evidence="4">
    <name type="scientific">Caldilinea aerophila</name>
    <dbReference type="NCBI Taxonomy" id="133453"/>
    <lineage>
        <taxon>Bacteria</taxon>
        <taxon>Bacillati</taxon>
        <taxon>Chloroflexota</taxon>
        <taxon>Caldilineae</taxon>
        <taxon>Caldilineales</taxon>
        <taxon>Caldilineaceae</taxon>
        <taxon>Caldilinea</taxon>
    </lineage>
</organism>
<evidence type="ECO:0000256" key="2">
    <source>
        <dbReference type="SAM" id="Phobius"/>
    </source>
</evidence>
<dbReference type="InterPro" id="IPR010982">
    <property type="entry name" value="Lambda_DNA-bd_dom_sf"/>
</dbReference>
<dbReference type="SMART" id="SM00530">
    <property type="entry name" value="HTH_XRE"/>
    <property type="match status" value="1"/>
</dbReference>
<keyword evidence="2" id="KW-0812">Transmembrane</keyword>
<proteinExistence type="predicted"/>
<dbReference type="InterPro" id="IPR003646">
    <property type="entry name" value="SH3-like_bac-type"/>
</dbReference>
<comment type="caution">
    <text evidence="4">The sequence shown here is derived from an EMBL/GenBank/DDBJ whole genome shotgun (WGS) entry which is preliminary data.</text>
</comment>
<evidence type="ECO:0000256" key="1">
    <source>
        <dbReference type="SAM" id="MobiDB-lite"/>
    </source>
</evidence>
<evidence type="ECO:0000313" key="4">
    <source>
        <dbReference type="EMBL" id="HDX31455.1"/>
    </source>
</evidence>
<feature type="compositionally biased region" description="Low complexity" evidence="1">
    <location>
        <begin position="283"/>
        <end position="307"/>
    </location>
</feature>
<dbReference type="EMBL" id="DSMG01000084">
    <property type="protein sequence ID" value="HDX31455.1"/>
    <property type="molecule type" value="Genomic_DNA"/>
</dbReference>
<reference evidence="4" key="1">
    <citation type="journal article" date="2020" name="mSystems">
        <title>Genome- and Community-Level Interaction Insights into Carbon Utilization and Element Cycling Functions of Hydrothermarchaeota in Hydrothermal Sediment.</title>
        <authorList>
            <person name="Zhou Z."/>
            <person name="Liu Y."/>
            <person name="Xu W."/>
            <person name="Pan J."/>
            <person name="Luo Z.H."/>
            <person name="Li M."/>
        </authorList>
    </citation>
    <scope>NUCLEOTIDE SEQUENCE [LARGE SCALE GENOMIC DNA]</scope>
    <source>
        <strain evidence="4">SpSt-289</strain>
    </source>
</reference>